<proteinExistence type="inferred from homology"/>
<evidence type="ECO:0000256" key="4">
    <source>
        <dbReference type="ARBA" id="ARBA00012483"/>
    </source>
</evidence>
<name>A0AAV1QYW7_9ROSI</name>
<evidence type="ECO:0000313" key="18">
    <source>
        <dbReference type="Proteomes" id="UP001314170"/>
    </source>
</evidence>
<keyword evidence="6" id="KW-0812">Transmembrane</keyword>
<evidence type="ECO:0000256" key="1">
    <source>
        <dbReference type="ARBA" id="ARBA00000900"/>
    </source>
</evidence>
<dbReference type="GO" id="GO:0008270">
    <property type="term" value="F:zinc ion binding"/>
    <property type="evidence" value="ECO:0007669"/>
    <property type="project" value="UniProtKB-KW"/>
</dbReference>
<dbReference type="Proteomes" id="UP001314170">
    <property type="component" value="Unassembled WGS sequence"/>
</dbReference>
<keyword evidence="13" id="KW-0472">Membrane</keyword>
<feature type="chain" id="PRO_5043886495" description="RING-type E3 ubiquitin transferase" evidence="15">
    <location>
        <begin position="29"/>
        <end position="240"/>
    </location>
</feature>
<evidence type="ECO:0000256" key="13">
    <source>
        <dbReference type="ARBA" id="ARBA00023136"/>
    </source>
</evidence>
<dbReference type="GO" id="GO:0016020">
    <property type="term" value="C:membrane"/>
    <property type="evidence" value="ECO:0007669"/>
    <property type="project" value="UniProtKB-SubCell"/>
</dbReference>
<comment type="catalytic activity">
    <reaction evidence="1">
        <text>S-ubiquitinyl-[E2 ubiquitin-conjugating enzyme]-L-cysteine + [acceptor protein]-L-lysine = [E2 ubiquitin-conjugating enzyme]-L-cysteine + N(6)-ubiquitinyl-[acceptor protein]-L-lysine.</text>
        <dbReference type="EC" id="2.3.2.27"/>
    </reaction>
</comment>
<accession>A0AAV1QYW7</accession>
<comment type="pathway">
    <text evidence="3">Protein modification; protein ubiquitination.</text>
</comment>
<reference evidence="17 18" key="1">
    <citation type="submission" date="2024-01" db="EMBL/GenBank/DDBJ databases">
        <authorList>
            <person name="Waweru B."/>
        </authorList>
    </citation>
    <scope>NUCLEOTIDE SEQUENCE [LARGE SCALE GENOMIC DNA]</scope>
</reference>
<keyword evidence="10" id="KW-0833">Ubl conjugation pathway</keyword>
<evidence type="ECO:0000256" key="3">
    <source>
        <dbReference type="ARBA" id="ARBA00004906"/>
    </source>
</evidence>
<evidence type="ECO:0000256" key="5">
    <source>
        <dbReference type="ARBA" id="ARBA00022679"/>
    </source>
</evidence>
<keyword evidence="8 15" id="KW-0732">Signal</keyword>
<dbReference type="PANTHER" id="PTHR46279">
    <property type="entry name" value="RING/U-BOX SUPERFAMILY PROTEIN"/>
    <property type="match status" value="1"/>
</dbReference>
<dbReference type="InterPro" id="IPR046948">
    <property type="entry name" value="ATL20-22-like"/>
</dbReference>
<dbReference type="AlphaFoldDB" id="A0AAV1QYW7"/>
<dbReference type="PANTHER" id="PTHR46279:SF10">
    <property type="entry name" value="RING-TYPE E3 UBIQUITIN TRANSFERASE"/>
    <property type="match status" value="1"/>
</dbReference>
<evidence type="ECO:0000313" key="17">
    <source>
        <dbReference type="EMBL" id="CAK7326656.1"/>
    </source>
</evidence>
<organism evidence="17 18">
    <name type="scientific">Dovyalis caffra</name>
    <dbReference type="NCBI Taxonomy" id="77055"/>
    <lineage>
        <taxon>Eukaryota</taxon>
        <taxon>Viridiplantae</taxon>
        <taxon>Streptophyta</taxon>
        <taxon>Embryophyta</taxon>
        <taxon>Tracheophyta</taxon>
        <taxon>Spermatophyta</taxon>
        <taxon>Magnoliopsida</taxon>
        <taxon>eudicotyledons</taxon>
        <taxon>Gunneridae</taxon>
        <taxon>Pentapetalae</taxon>
        <taxon>rosids</taxon>
        <taxon>fabids</taxon>
        <taxon>Malpighiales</taxon>
        <taxon>Salicaceae</taxon>
        <taxon>Flacourtieae</taxon>
        <taxon>Dovyalis</taxon>
    </lineage>
</organism>
<evidence type="ECO:0000256" key="14">
    <source>
        <dbReference type="ARBA" id="ARBA00024209"/>
    </source>
</evidence>
<evidence type="ECO:0000256" key="9">
    <source>
        <dbReference type="ARBA" id="ARBA00022771"/>
    </source>
</evidence>
<evidence type="ECO:0000256" key="11">
    <source>
        <dbReference type="ARBA" id="ARBA00022833"/>
    </source>
</evidence>
<keyword evidence="7" id="KW-0479">Metal-binding</keyword>
<protein>
    <recommendedName>
        <fullName evidence="4">RING-type E3 ubiquitin transferase</fullName>
        <ecNumber evidence="4">2.3.2.27</ecNumber>
    </recommendedName>
</protein>
<dbReference type="GO" id="GO:0030247">
    <property type="term" value="F:polysaccharide binding"/>
    <property type="evidence" value="ECO:0007669"/>
    <property type="project" value="InterPro"/>
</dbReference>
<evidence type="ECO:0000256" key="7">
    <source>
        <dbReference type="ARBA" id="ARBA00022723"/>
    </source>
</evidence>
<evidence type="ECO:0000256" key="2">
    <source>
        <dbReference type="ARBA" id="ARBA00004167"/>
    </source>
</evidence>
<dbReference type="EC" id="2.3.2.27" evidence="4"/>
<gene>
    <name evidence="17" type="ORF">DCAF_LOCUS4359</name>
</gene>
<evidence type="ECO:0000256" key="15">
    <source>
        <dbReference type="SAM" id="SignalP"/>
    </source>
</evidence>
<keyword evidence="12" id="KW-1133">Transmembrane helix</keyword>
<evidence type="ECO:0000256" key="8">
    <source>
        <dbReference type="ARBA" id="ARBA00022729"/>
    </source>
</evidence>
<dbReference type="EMBL" id="CAWUPB010000851">
    <property type="protein sequence ID" value="CAK7326656.1"/>
    <property type="molecule type" value="Genomic_DNA"/>
</dbReference>
<dbReference type="GO" id="GO:0061630">
    <property type="term" value="F:ubiquitin protein ligase activity"/>
    <property type="evidence" value="ECO:0007669"/>
    <property type="project" value="UniProtKB-EC"/>
</dbReference>
<dbReference type="InterPro" id="IPR025287">
    <property type="entry name" value="WAK_GUB"/>
</dbReference>
<comment type="subcellular location">
    <subcellularLocation>
        <location evidence="2">Membrane</location>
        <topology evidence="2">Single-pass membrane protein</topology>
    </subcellularLocation>
</comment>
<evidence type="ECO:0000256" key="12">
    <source>
        <dbReference type="ARBA" id="ARBA00022989"/>
    </source>
</evidence>
<comment type="similarity">
    <text evidence="14">Belongs to the RING-type zinc finger family. ATL subfamily.</text>
</comment>
<keyword evidence="11" id="KW-0862">Zinc</keyword>
<evidence type="ECO:0000256" key="6">
    <source>
        <dbReference type="ARBA" id="ARBA00022692"/>
    </source>
</evidence>
<sequence>MTKRQESPTSSTTLFSLLIFLLSTVAGARFIPHVCSPSSCGDIEIIDYPFRLKTDPAGCGEPVFELSCENNKTILEFHSGKYYVKQISYDDNRLRVVDFNLANGSCSLPYKSVSVAEIIGDNHYRLVSATYTSFIKCSSNLSDQAAYRLVPCLSGNKTSVYVIYDNYIISDLQGSCSFISRVPTVYQAVLFPSYDSILQLMQSGFDLEWSIGCWDSSFSYDCYRSGQSNANNIPLFLYML</sequence>
<comment type="caution">
    <text evidence="17">The sequence shown here is derived from an EMBL/GenBank/DDBJ whole genome shotgun (WGS) entry which is preliminary data.</text>
</comment>
<keyword evidence="18" id="KW-1185">Reference proteome</keyword>
<feature type="signal peptide" evidence="15">
    <location>
        <begin position="1"/>
        <end position="28"/>
    </location>
</feature>
<feature type="domain" description="Wall-associated receptor kinase galacturonan-binding" evidence="16">
    <location>
        <begin position="35"/>
        <end position="98"/>
    </location>
</feature>
<evidence type="ECO:0000259" key="16">
    <source>
        <dbReference type="Pfam" id="PF13947"/>
    </source>
</evidence>
<keyword evidence="9" id="KW-0863">Zinc-finger</keyword>
<evidence type="ECO:0000256" key="10">
    <source>
        <dbReference type="ARBA" id="ARBA00022786"/>
    </source>
</evidence>
<dbReference type="Pfam" id="PF13947">
    <property type="entry name" value="GUB_WAK_bind"/>
    <property type="match status" value="1"/>
</dbReference>
<keyword evidence="5" id="KW-0808">Transferase</keyword>